<keyword evidence="5" id="KW-1185">Reference proteome</keyword>
<dbReference type="InterPro" id="IPR016040">
    <property type="entry name" value="NAD(P)-bd_dom"/>
</dbReference>
<dbReference type="OrthoDB" id="213145at2157"/>
<organism evidence="2 4">
    <name type="scientific">Haladaptatus paucihalophilus DX253</name>
    <dbReference type="NCBI Taxonomy" id="797209"/>
    <lineage>
        <taxon>Archaea</taxon>
        <taxon>Methanobacteriati</taxon>
        <taxon>Methanobacteriota</taxon>
        <taxon>Stenosarchaea group</taxon>
        <taxon>Halobacteria</taxon>
        <taxon>Halobacteriales</taxon>
        <taxon>Haladaptataceae</taxon>
        <taxon>Haladaptatus</taxon>
    </lineage>
</organism>
<evidence type="ECO:0000313" key="5">
    <source>
        <dbReference type="Proteomes" id="UP000184203"/>
    </source>
</evidence>
<proteinExistence type="predicted"/>
<dbReference type="PATRIC" id="fig|797209.4.peg.2559"/>
<evidence type="ECO:0000313" key="3">
    <source>
        <dbReference type="EMBL" id="SHJ94420.1"/>
    </source>
</evidence>
<sequence>MRVLIVGGSGFVGTALTEELHGRGHDVTVLSRSPRDSDLPTGVETVSGDVTDYESIEGAFSGRDAVVNLVALSPLFKPPSGASHESVHLGGTENVVRAAEEHGVPKLVQMSALGADPGGTTAYIRAKGEAEEVVRDSSLEWVIVRPSVVFGDGGEFVSFTKVLTTPYVTGLPGGGKTRFQPIWVGDLAPILADCVEDDARLGRAYDLGGPEVLTLADVAKLAYRADGKSVAVLPIPMPLAGIGLTVADAIPFVPMGSDQYRSLKFDNTVSENDVRAFDREASDLRTLADYLGVAGGANGAERDTAATRTA</sequence>
<dbReference type="Gene3D" id="3.40.50.720">
    <property type="entry name" value="NAD(P)-binding Rossmann-like Domain"/>
    <property type="match status" value="1"/>
</dbReference>
<dbReference type="InterPro" id="IPR036291">
    <property type="entry name" value="NAD(P)-bd_dom_sf"/>
</dbReference>
<evidence type="ECO:0000313" key="2">
    <source>
        <dbReference type="EMBL" id="EFW91773.1"/>
    </source>
</evidence>
<evidence type="ECO:0000313" key="4">
    <source>
        <dbReference type="Proteomes" id="UP000003751"/>
    </source>
</evidence>
<name>E7QUW6_HALPU</name>
<dbReference type="EMBL" id="FRAN01000001">
    <property type="protein sequence ID" value="SHJ94420.1"/>
    <property type="molecule type" value="Genomic_DNA"/>
</dbReference>
<dbReference type="PANTHER" id="PTHR12126">
    <property type="entry name" value="NADH-UBIQUINONE OXIDOREDUCTASE 39 KDA SUBUNIT-RELATED"/>
    <property type="match status" value="1"/>
</dbReference>
<dbReference type="Proteomes" id="UP000003751">
    <property type="component" value="Unassembled WGS sequence"/>
</dbReference>
<dbReference type="Proteomes" id="UP000184203">
    <property type="component" value="Unassembled WGS sequence"/>
</dbReference>
<dbReference type="STRING" id="797209.GCA_000376445_00906"/>
<gene>
    <name evidence="3" type="ORF">SAMN05444342_0030</name>
    <name evidence="2" type="ORF">ZOD2009_13007</name>
</gene>
<dbReference type="SUPFAM" id="SSF51735">
    <property type="entry name" value="NAD(P)-binding Rossmann-fold domains"/>
    <property type="match status" value="1"/>
</dbReference>
<reference evidence="2 4" key="1">
    <citation type="journal article" date="2014" name="ISME J.">
        <title>Trehalose/2-sulfotrehalose biosynthesis and glycine-betaine uptake are widely spread mechanisms for osmoadaptation in the Halobacteriales.</title>
        <authorList>
            <person name="Youssef N.H."/>
            <person name="Savage-Ashlock K.N."/>
            <person name="McCully A.L."/>
            <person name="Luedtke B."/>
            <person name="Shaw E.I."/>
            <person name="Hoff W.D."/>
            <person name="Elshahed M.S."/>
        </authorList>
    </citation>
    <scope>NUCLEOTIDE SEQUENCE [LARGE SCALE GENOMIC DNA]</scope>
    <source>
        <strain evidence="2 4">DX253</strain>
    </source>
</reference>
<dbReference type="EMBL" id="AEMG01000012">
    <property type="protein sequence ID" value="EFW91773.1"/>
    <property type="molecule type" value="Genomic_DNA"/>
</dbReference>
<dbReference type="FunFam" id="3.40.50.720:FF:000702">
    <property type="entry name" value="NADH dehydrogenase (Ubiquinone)"/>
    <property type="match status" value="1"/>
</dbReference>
<evidence type="ECO:0000259" key="1">
    <source>
        <dbReference type="Pfam" id="PF13460"/>
    </source>
</evidence>
<dbReference type="CDD" id="cd05271">
    <property type="entry name" value="NDUFA9_like_SDR_a"/>
    <property type="match status" value="1"/>
</dbReference>
<reference evidence="5" key="3">
    <citation type="submission" date="2016-11" db="EMBL/GenBank/DDBJ databases">
        <authorList>
            <person name="Varghese N."/>
            <person name="Submissions S."/>
        </authorList>
    </citation>
    <scope>NUCLEOTIDE SEQUENCE [LARGE SCALE GENOMIC DNA]</scope>
    <source>
        <strain evidence="5">DX253</strain>
    </source>
</reference>
<dbReference type="GO" id="GO:0044877">
    <property type="term" value="F:protein-containing complex binding"/>
    <property type="evidence" value="ECO:0007669"/>
    <property type="project" value="TreeGrafter"/>
</dbReference>
<accession>E7QUW6</accession>
<dbReference type="PANTHER" id="PTHR12126:SF11">
    <property type="entry name" value="NADH DEHYDROGENASE [UBIQUINONE] 1 ALPHA SUBCOMPLEX SUBUNIT 9, MITOCHONDRIAL"/>
    <property type="match status" value="1"/>
</dbReference>
<dbReference type="eggNOG" id="arCOG03015">
    <property type="taxonomic scope" value="Archaea"/>
</dbReference>
<dbReference type="AlphaFoldDB" id="E7QUW6"/>
<dbReference type="Pfam" id="PF13460">
    <property type="entry name" value="NAD_binding_10"/>
    <property type="match status" value="1"/>
</dbReference>
<reference evidence="3" key="2">
    <citation type="submission" date="2016-11" db="EMBL/GenBank/DDBJ databases">
        <authorList>
            <person name="Jaros S."/>
            <person name="Januszkiewicz K."/>
            <person name="Wedrychowicz H."/>
        </authorList>
    </citation>
    <scope>NUCLEOTIDE SEQUENCE [LARGE SCALE GENOMIC DNA]</scope>
    <source>
        <strain evidence="3">DX253</strain>
    </source>
</reference>
<dbReference type="RefSeq" id="WP_007980451.1">
    <property type="nucleotide sequence ID" value="NZ_AEMG01000012.1"/>
</dbReference>
<dbReference type="InterPro" id="IPR051207">
    <property type="entry name" value="ComplexI_NDUFA9_subunit"/>
</dbReference>
<protein>
    <submittedName>
        <fullName evidence="3">NADH dehydrogenase</fullName>
    </submittedName>
</protein>
<feature type="domain" description="NAD(P)-binding" evidence="1">
    <location>
        <begin position="7"/>
        <end position="149"/>
    </location>
</feature>